<evidence type="ECO:0000313" key="1">
    <source>
        <dbReference type="EMBL" id="CAA9395624.1"/>
    </source>
</evidence>
<dbReference type="AlphaFoldDB" id="A0A6J4NY47"/>
<accession>A0A6J4NY47</accession>
<gene>
    <name evidence="1" type="ORF">AVDCRST_MAG74-2000</name>
</gene>
<protein>
    <submittedName>
        <fullName evidence="1">Uncharacterized protein</fullName>
    </submittedName>
</protein>
<proteinExistence type="predicted"/>
<reference evidence="1" key="1">
    <citation type="submission" date="2020-02" db="EMBL/GenBank/DDBJ databases">
        <authorList>
            <person name="Meier V. D."/>
        </authorList>
    </citation>
    <scope>NUCLEOTIDE SEQUENCE</scope>
    <source>
        <strain evidence="1">AVDCRST_MAG74</strain>
    </source>
</reference>
<organism evidence="1">
    <name type="scientific">uncultured Pyrinomonadaceae bacterium</name>
    <dbReference type="NCBI Taxonomy" id="2283094"/>
    <lineage>
        <taxon>Bacteria</taxon>
        <taxon>Pseudomonadati</taxon>
        <taxon>Acidobacteriota</taxon>
        <taxon>Blastocatellia</taxon>
        <taxon>Blastocatellales</taxon>
        <taxon>Pyrinomonadaceae</taxon>
        <taxon>environmental samples</taxon>
    </lineage>
</organism>
<name>A0A6J4NY47_9BACT</name>
<sequence>MKFVIEVEQTAQRNAAQIRDCPRNRKPILDFRLWILDYLAL</sequence>
<dbReference type="EMBL" id="CADCUR010000105">
    <property type="protein sequence ID" value="CAA9395624.1"/>
    <property type="molecule type" value="Genomic_DNA"/>
</dbReference>